<dbReference type="SUPFAM" id="SSF53850">
    <property type="entry name" value="Periplasmic binding protein-like II"/>
    <property type="match status" value="1"/>
</dbReference>
<sequence>MKQLFTLLVVLALLVPGEASAQERLRVGMLDLLEQGGGAEAKSVVGEAYRRLGMAVVFVCLPSKRELECAAQGVTDASLVRTAAVSAEYPGLVRVPFPLFRYTLVAAYAREDLDVRGPSDLVALRVGVDRGSVGTMQFCRRNNISVCALKDLGQGMRMLREGRLDAVLEEQVLLEMAAKKAAVPLKCSLPLQRGYYYHWLNREHAGLAPRLACSLKSMYEDGTTARLLGGFSEMLKGLEVRDESLAGACGSGSEI</sequence>
<organism evidence="3 5">
    <name type="scientific">Pseudodesulfovibrio indicus</name>
    <dbReference type="NCBI Taxonomy" id="1716143"/>
    <lineage>
        <taxon>Bacteria</taxon>
        <taxon>Pseudomonadati</taxon>
        <taxon>Thermodesulfobacteriota</taxon>
        <taxon>Desulfovibrionia</taxon>
        <taxon>Desulfovibrionales</taxon>
        <taxon>Desulfovibrionaceae</taxon>
    </lineage>
</organism>
<accession>A0A140D938</accession>
<evidence type="ECO:0000313" key="3">
    <source>
        <dbReference type="EMBL" id="TDT86338.1"/>
    </source>
</evidence>
<evidence type="ECO:0000313" key="5">
    <source>
        <dbReference type="Proteomes" id="UP000295506"/>
    </source>
</evidence>
<keyword evidence="1" id="KW-0732">Signal</keyword>
<proteinExistence type="predicted"/>
<evidence type="ECO:0000313" key="4">
    <source>
        <dbReference type="Proteomes" id="UP000055611"/>
    </source>
</evidence>
<gene>
    <name evidence="2" type="ORF">AWY79_00575</name>
    <name evidence="3" type="ORF">EDC59_11312</name>
</gene>
<dbReference type="Proteomes" id="UP000055611">
    <property type="component" value="Chromosome"/>
</dbReference>
<dbReference type="KEGG" id="dej:AWY79_00575"/>
<dbReference type="AlphaFoldDB" id="A0A140D938"/>
<dbReference type="Gene3D" id="3.40.190.10">
    <property type="entry name" value="Periplasmic binding protein-like II"/>
    <property type="match status" value="2"/>
</dbReference>
<dbReference type="OrthoDB" id="368476at2"/>
<keyword evidence="4" id="KW-1185">Reference proteome</keyword>
<evidence type="ECO:0000313" key="2">
    <source>
        <dbReference type="EMBL" id="AMK09705.1"/>
    </source>
</evidence>
<dbReference type="RefSeq" id="WP_066799085.1">
    <property type="nucleotide sequence ID" value="NZ_CP014206.1"/>
</dbReference>
<feature type="signal peptide" evidence="1">
    <location>
        <begin position="1"/>
        <end position="21"/>
    </location>
</feature>
<evidence type="ECO:0000256" key="1">
    <source>
        <dbReference type="SAM" id="SignalP"/>
    </source>
</evidence>
<name>A0A140D938_9BACT</name>
<feature type="chain" id="PRO_5044548685" evidence="1">
    <location>
        <begin position="22"/>
        <end position="255"/>
    </location>
</feature>
<dbReference type="EMBL" id="SOBK01000013">
    <property type="protein sequence ID" value="TDT86338.1"/>
    <property type="molecule type" value="Genomic_DNA"/>
</dbReference>
<reference evidence="2 4" key="1">
    <citation type="journal article" date="2016" name="Front. Microbiol.">
        <title>Genome Sequence of the Piezophilic, Mesophilic Sulfate-Reducing Bacterium Desulfovibrio indicus J2T.</title>
        <authorList>
            <person name="Cao J."/>
            <person name="Maignien L."/>
            <person name="Shao Z."/>
            <person name="Alain K."/>
            <person name="Jebbar M."/>
        </authorList>
    </citation>
    <scope>NUCLEOTIDE SEQUENCE [LARGE SCALE GENOMIC DNA]</scope>
    <source>
        <strain evidence="2 4">J2</strain>
    </source>
</reference>
<reference evidence="3 5" key="2">
    <citation type="submission" date="2019-03" db="EMBL/GenBank/DDBJ databases">
        <title>Genomic Encyclopedia of Type Strains, Phase IV (KMG-IV): sequencing the most valuable type-strain genomes for metagenomic binning, comparative biology and taxonomic classification.</title>
        <authorList>
            <person name="Goeker M."/>
        </authorList>
    </citation>
    <scope>NUCLEOTIDE SEQUENCE [LARGE SCALE GENOMIC DNA]</scope>
    <source>
        <strain evidence="3 5">DSM 101483</strain>
    </source>
</reference>
<dbReference type="Proteomes" id="UP000295506">
    <property type="component" value="Unassembled WGS sequence"/>
</dbReference>
<protein>
    <submittedName>
        <fullName evidence="3">Extracellular solute-binding protein (Family 3)</fullName>
    </submittedName>
</protein>
<dbReference type="EMBL" id="CP014206">
    <property type="protein sequence ID" value="AMK09705.1"/>
    <property type="molecule type" value="Genomic_DNA"/>
</dbReference>